<evidence type="ECO:0000256" key="1">
    <source>
        <dbReference type="SAM" id="Phobius"/>
    </source>
</evidence>
<evidence type="ECO:0000313" key="2">
    <source>
        <dbReference type="EMBL" id="OJH40254.1"/>
    </source>
</evidence>
<keyword evidence="3" id="KW-1185">Reference proteome</keyword>
<name>A0A1L9BDC4_9BACT</name>
<keyword evidence="1" id="KW-0472">Membrane</keyword>
<reference evidence="3" key="1">
    <citation type="submission" date="2016-11" db="EMBL/GenBank/DDBJ databases">
        <authorList>
            <person name="Shukria A."/>
            <person name="Stevens D.C."/>
        </authorList>
    </citation>
    <scope>NUCLEOTIDE SEQUENCE [LARGE SCALE GENOMIC DNA]</scope>
    <source>
        <strain evidence="3">Cbfe23</strain>
    </source>
</reference>
<dbReference type="RefSeq" id="WP_071898887.1">
    <property type="nucleotide sequence ID" value="NZ_MPIN01000003.1"/>
</dbReference>
<keyword evidence="1" id="KW-0812">Transmembrane</keyword>
<dbReference type="STRING" id="83449.BON30_14520"/>
<proteinExistence type="predicted"/>
<reference evidence="2 3" key="2">
    <citation type="submission" date="2016-12" db="EMBL/GenBank/DDBJ databases">
        <title>Draft Genome Sequence of Cystobacter ferrugineus Strain Cbfe23.</title>
        <authorList>
            <person name="Akbar S."/>
            <person name="Dowd S.E."/>
            <person name="Stevens D.C."/>
        </authorList>
    </citation>
    <scope>NUCLEOTIDE SEQUENCE [LARGE SCALE GENOMIC DNA]</scope>
    <source>
        <strain evidence="2 3">Cbfe23</strain>
    </source>
</reference>
<keyword evidence="1" id="KW-1133">Transmembrane helix</keyword>
<feature type="transmembrane region" description="Helical" evidence="1">
    <location>
        <begin position="294"/>
        <end position="311"/>
    </location>
</feature>
<dbReference type="Proteomes" id="UP000182229">
    <property type="component" value="Unassembled WGS sequence"/>
</dbReference>
<dbReference type="OrthoDB" id="5513932at2"/>
<dbReference type="EMBL" id="MPIN01000003">
    <property type="protein sequence ID" value="OJH40254.1"/>
    <property type="molecule type" value="Genomic_DNA"/>
</dbReference>
<protein>
    <submittedName>
        <fullName evidence="2">Uncharacterized protein</fullName>
    </submittedName>
</protein>
<evidence type="ECO:0000313" key="3">
    <source>
        <dbReference type="Proteomes" id="UP000182229"/>
    </source>
</evidence>
<comment type="caution">
    <text evidence="2">The sequence shown here is derived from an EMBL/GenBank/DDBJ whole genome shotgun (WGS) entry which is preliminary data.</text>
</comment>
<organism evidence="2 3">
    <name type="scientific">Cystobacter ferrugineus</name>
    <dbReference type="NCBI Taxonomy" id="83449"/>
    <lineage>
        <taxon>Bacteria</taxon>
        <taxon>Pseudomonadati</taxon>
        <taxon>Myxococcota</taxon>
        <taxon>Myxococcia</taxon>
        <taxon>Myxococcales</taxon>
        <taxon>Cystobacterineae</taxon>
        <taxon>Archangiaceae</taxon>
        <taxon>Cystobacter</taxon>
    </lineage>
</organism>
<dbReference type="AlphaFoldDB" id="A0A1L9BDC4"/>
<accession>A0A1L9BDC4</accession>
<sequence>MSKDQPSSPVAALRQLALSLERLIAHEAAKGVVRGTADGLRKELPGLDGQLRTILQDALTVLGRLLHEAAEHERVDPGATAQTMAASAMQGLLDVLEREWQDGGMPMHSLVERFNLLLDEIIAFTHSRTDEIRTPRERAQAMTEAVVDAALGRVHDAVPVFAEDLRAAGPLGEEVASAVGRGLVTGLGTQLQKDVDVLGGVVHRAGQDAVRGMAAGVREELAASPELSRETLGATLEALAERTAAAAVRGAGGALTQQVRAWNQDADALAVRRMSRDVTAGVLDALAERLRRPLLAMASAGGVMALTLLAARWRRA</sequence>
<gene>
    <name evidence="2" type="ORF">BON30_14520</name>
</gene>